<reference evidence="1" key="1">
    <citation type="submission" date="2014-09" db="EMBL/GenBank/DDBJ databases">
        <authorList>
            <person name="Magalhaes I.L.F."/>
            <person name="Oliveira U."/>
            <person name="Santos F.R."/>
            <person name="Vidigal T.H.D.A."/>
            <person name="Brescovit A.D."/>
            <person name="Santos A.J."/>
        </authorList>
    </citation>
    <scope>NUCLEOTIDE SEQUENCE</scope>
    <source>
        <tissue evidence="1">Shoot tissue taken approximately 20 cm above the soil surface</tissue>
    </source>
</reference>
<protein>
    <submittedName>
        <fullName evidence="1">Uncharacterized protein</fullName>
    </submittedName>
</protein>
<dbReference type="EMBL" id="GBRH01188130">
    <property type="protein sequence ID" value="JAE09766.1"/>
    <property type="molecule type" value="Transcribed_RNA"/>
</dbReference>
<organism evidence="1">
    <name type="scientific">Arundo donax</name>
    <name type="common">Giant reed</name>
    <name type="synonym">Donax arundinaceus</name>
    <dbReference type="NCBI Taxonomy" id="35708"/>
    <lineage>
        <taxon>Eukaryota</taxon>
        <taxon>Viridiplantae</taxon>
        <taxon>Streptophyta</taxon>
        <taxon>Embryophyta</taxon>
        <taxon>Tracheophyta</taxon>
        <taxon>Spermatophyta</taxon>
        <taxon>Magnoliopsida</taxon>
        <taxon>Liliopsida</taxon>
        <taxon>Poales</taxon>
        <taxon>Poaceae</taxon>
        <taxon>PACMAD clade</taxon>
        <taxon>Arundinoideae</taxon>
        <taxon>Arundineae</taxon>
        <taxon>Arundo</taxon>
    </lineage>
</organism>
<reference evidence="1" key="2">
    <citation type="journal article" date="2015" name="Data Brief">
        <title>Shoot transcriptome of the giant reed, Arundo donax.</title>
        <authorList>
            <person name="Barrero R.A."/>
            <person name="Guerrero F.D."/>
            <person name="Moolhuijzen P."/>
            <person name="Goolsby J.A."/>
            <person name="Tidwell J."/>
            <person name="Bellgard S.E."/>
            <person name="Bellgard M.I."/>
        </authorList>
    </citation>
    <scope>NUCLEOTIDE SEQUENCE</scope>
    <source>
        <tissue evidence="1">Shoot tissue taken approximately 20 cm above the soil surface</tissue>
    </source>
</reference>
<accession>A0A0A9FI12</accession>
<evidence type="ECO:0000313" key="1">
    <source>
        <dbReference type="EMBL" id="JAE09766.1"/>
    </source>
</evidence>
<dbReference type="AlphaFoldDB" id="A0A0A9FI12"/>
<name>A0A0A9FI12_ARUDO</name>
<proteinExistence type="predicted"/>
<sequence length="28" mass="3367">MKVVLVITKRTKFIFNLHHNNWTSIVVQ</sequence>